<dbReference type="GO" id="GO:0009100">
    <property type="term" value="P:glycoprotein metabolic process"/>
    <property type="evidence" value="ECO:0007669"/>
    <property type="project" value="UniProtKB-ARBA"/>
</dbReference>
<name>A0A133ZJF0_9FIRM</name>
<dbReference type="STRING" id="467210.HMPREF1866_02105"/>
<evidence type="ECO:0000313" key="2">
    <source>
        <dbReference type="EMBL" id="KXB55565.1"/>
    </source>
</evidence>
<dbReference type="InterPro" id="IPR052942">
    <property type="entry name" value="LPS_cholinephosphotransferase"/>
</dbReference>
<evidence type="ECO:0000313" key="3">
    <source>
        <dbReference type="Proteomes" id="UP000070394"/>
    </source>
</evidence>
<dbReference type="OrthoDB" id="9786100at2"/>
<keyword evidence="3" id="KW-1185">Reference proteome</keyword>
<dbReference type="Pfam" id="PF04991">
    <property type="entry name" value="LicD"/>
    <property type="match status" value="1"/>
</dbReference>
<dbReference type="PANTHER" id="PTHR43404">
    <property type="entry name" value="LIPOPOLYSACCHARIDE CHOLINEPHOSPHOTRANSFERASE LICD"/>
    <property type="match status" value="1"/>
</dbReference>
<dbReference type="RefSeq" id="WP_060931746.1">
    <property type="nucleotide sequence ID" value="NZ_KQ959840.1"/>
</dbReference>
<gene>
    <name evidence="2" type="ORF">HMPREF1866_02105</name>
</gene>
<evidence type="ECO:0000259" key="1">
    <source>
        <dbReference type="Pfam" id="PF04991"/>
    </source>
</evidence>
<feature type="domain" description="LicD/FKTN/FKRP nucleotidyltransferase" evidence="1">
    <location>
        <begin position="25"/>
        <end position="257"/>
    </location>
</feature>
<accession>A0A133ZJF0</accession>
<protein>
    <submittedName>
        <fullName evidence="2">LICD family protein</fullName>
    </submittedName>
</protein>
<sequence length="281" mass="33344">MDNSYGMLALQKANLYILQEIDRICKKYKINYTLDSGTLLGAIRHGGFIPWDDDADIAMTRANFEAFRRIVKRELSDKLEFIMPNEFKNGKVFYDFTPRIIYKPSARYKNNDKKDPYEGKLNHLWVDIFILDKLPKSKSLQRFVLFNQKLIYLFSMGHRKKLELKKYKGSMKLAVLFFSILGKIIPMRRLFKLQDGLSKLFYKSRNSTTWYYSNYQPDYIDIKVNKDWYEKYLNIKFEDATLSIIDEYDSVLHLVYGDYMTPPPKADRVPTHGSTEIEIYE</sequence>
<dbReference type="AlphaFoldDB" id="A0A133ZJF0"/>
<dbReference type="InterPro" id="IPR007074">
    <property type="entry name" value="LicD/FKTN/FKRP_NTP_transf"/>
</dbReference>
<comment type="caution">
    <text evidence="2">The sequence shown here is derived from an EMBL/GenBank/DDBJ whole genome shotgun (WGS) entry which is preliminary data.</text>
</comment>
<reference evidence="3" key="1">
    <citation type="submission" date="2016-01" db="EMBL/GenBank/DDBJ databases">
        <authorList>
            <person name="Mitreva M."/>
            <person name="Pepin K.H."/>
            <person name="Mihindukulasuriya K.A."/>
            <person name="Fulton R."/>
            <person name="Fronick C."/>
            <person name="O'Laughlin M."/>
            <person name="Miner T."/>
            <person name="Herter B."/>
            <person name="Rosa B.A."/>
            <person name="Cordes M."/>
            <person name="Tomlinson C."/>
            <person name="Wollam A."/>
            <person name="Palsikar V.B."/>
            <person name="Mardis E.R."/>
            <person name="Wilson R.K."/>
        </authorList>
    </citation>
    <scope>NUCLEOTIDE SEQUENCE [LARGE SCALE GENOMIC DNA]</scope>
    <source>
        <strain evidence="3">DNF00896</strain>
    </source>
</reference>
<dbReference type="PATRIC" id="fig|467210.3.peg.2083"/>
<proteinExistence type="predicted"/>
<organism evidence="2 3">
    <name type="scientific">Lachnoanaerobaculum saburreum</name>
    <dbReference type="NCBI Taxonomy" id="467210"/>
    <lineage>
        <taxon>Bacteria</taxon>
        <taxon>Bacillati</taxon>
        <taxon>Bacillota</taxon>
        <taxon>Clostridia</taxon>
        <taxon>Lachnospirales</taxon>
        <taxon>Lachnospiraceae</taxon>
        <taxon>Lachnoanaerobaculum</taxon>
    </lineage>
</organism>
<dbReference type="PANTHER" id="PTHR43404:SF2">
    <property type="entry name" value="LIPOPOLYSACCHARIDE CHOLINEPHOSPHOTRANSFERASE LICD"/>
    <property type="match status" value="1"/>
</dbReference>
<dbReference type="Proteomes" id="UP000070394">
    <property type="component" value="Unassembled WGS sequence"/>
</dbReference>
<dbReference type="EMBL" id="LSDA01000111">
    <property type="protein sequence ID" value="KXB55565.1"/>
    <property type="molecule type" value="Genomic_DNA"/>
</dbReference>